<keyword evidence="2" id="KW-0479">Metal-binding</keyword>
<gene>
    <name evidence="3" type="ORF">BAZSYMA_ACONTIG02368_4</name>
    <name evidence="4" type="ORF">BAZSYMB_SCAFFOLD00059_4</name>
</gene>
<evidence type="ECO:0000313" key="4">
    <source>
        <dbReference type="EMBL" id="SEH77324.1"/>
    </source>
</evidence>
<evidence type="ECO:0000256" key="2">
    <source>
        <dbReference type="PIRSR" id="PIRSR601765-1"/>
    </source>
</evidence>
<evidence type="ECO:0000256" key="1">
    <source>
        <dbReference type="ARBA" id="ARBA00006217"/>
    </source>
</evidence>
<dbReference type="PANTHER" id="PTHR11002:SF79">
    <property type="entry name" value="CARBONIC ANHYDRASE 2"/>
    <property type="match status" value="1"/>
</dbReference>
<dbReference type="CDD" id="cd03378">
    <property type="entry name" value="beta_CA_cladeC"/>
    <property type="match status" value="1"/>
</dbReference>
<dbReference type="InterPro" id="IPR036874">
    <property type="entry name" value="Carbonic_anhydrase_sf"/>
</dbReference>
<protein>
    <submittedName>
        <fullName evidence="3">Carbonic anhydrase</fullName>
    </submittedName>
</protein>
<dbReference type="EMBL" id="CVUD02000129">
    <property type="protein sequence ID" value="SEH77324.1"/>
    <property type="molecule type" value="Genomic_DNA"/>
</dbReference>
<dbReference type="Gene3D" id="3.40.1050.10">
    <property type="entry name" value="Carbonic anhydrase"/>
    <property type="match status" value="1"/>
</dbReference>
<organism evidence="3 6">
    <name type="scientific">Bathymodiolus azoricus thioautotrophic gill symbiont</name>
    <dbReference type="NCBI Taxonomy" id="235205"/>
    <lineage>
        <taxon>Bacteria</taxon>
        <taxon>Pseudomonadati</taxon>
        <taxon>Pseudomonadota</taxon>
        <taxon>Gammaproteobacteria</taxon>
        <taxon>sulfur-oxidizing symbionts</taxon>
    </lineage>
</organism>
<dbReference type="GO" id="GO:0004089">
    <property type="term" value="F:carbonate dehydratase activity"/>
    <property type="evidence" value="ECO:0007669"/>
    <property type="project" value="InterPro"/>
</dbReference>
<dbReference type="Proteomes" id="UP000198559">
    <property type="component" value="Unassembled WGS sequence"/>
</dbReference>
<evidence type="ECO:0000313" key="6">
    <source>
        <dbReference type="Proteomes" id="UP000198988"/>
    </source>
</evidence>
<keyword evidence="2" id="KW-0862">Zinc</keyword>
<feature type="binding site" evidence="2">
    <location>
        <position position="55"/>
    </location>
    <ligand>
        <name>Zn(2+)</name>
        <dbReference type="ChEBI" id="CHEBI:29105"/>
    </ligand>
</feature>
<dbReference type="RefSeq" id="WP_090715045.1">
    <property type="nucleotide sequence ID" value="NZ_CAESAP020000324.1"/>
</dbReference>
<accession>A0A1H6JZ31</accession>
<feature type="binding site" evidence="2">
    <location>
        <position position="108"/>
    </location>
    <ligand>
        <name>Zn(2+)</name>
        <dbReference type="ChEBI" id="CHEBI:29105"/>
    </ligand>
</feature>
<dbReference type="GO" id="GO:0008270">
    <property type="term" value="F:zinc ion binding"/>
    <property type="evidence" value="ECO:0007669"/>
    <property type="project" value="InterPro"/>
</dbReference>
<feature type="binding site" evidence="2">
    <location>
        <position position="111"/>
    </location>
    <ligand>
        <name>Zn(2+)</name>
        <dbReference type="ChEBI" id="CHEBI:29105"/>
    </ligand>
</feature>
<dbReference type="STRING" id="235205.BAZSYMB_SCAFFOLD00059_4"/>
<reference evidence="3" key="1">
    <citation type="submission" date="2016-06" db="EMBL/GenBank/DDBJ databases">
        <authorList>
            <person name="Olsen C.W."/>
            <person name="Carey S."/>
            <person name="Hinshaw L."/>
            <person name="Karasin A.I."/>
        </authorList>
    </citation>
    <scope>NUCLEOTIDE SEQUENCE [LARGE SCALE GENOMIC DNA]</scope>
    <source>
        <strain evidence="3">BazSymA</strain>
        <strain evidence="4">BazSymB</strain>
    </source>
</reference>
<comment type="cofactor">
    <cofactor evidence="2">
        <name>Zn(2+)</name>
        <dbReference type="ChEBI" id="CHEBI:29105"/>
    </cofactor>
    <text evidence="2">Binds 1 zinc ion per subunit.</text>
</comment>
<dbReference type="Pfam" id="PF00484">
    <property type="entry name" value="Pro_CA"/>
    <property type="match status" value="1"/>
</dbReference>
<evidence type="ECO:0000313" key="3">
    <source>
        <dbReference type="EMBL" id="SEH68078.1"/>
    </source>
</evidence>
<proteinExistence type="inferred from homology"/>
<dbReference type="InterPro" id="IPR001765">
    <property type="entry name" value="Carbonic_anhydrase"/>
</dbReference>
<dbReference type="PANTHER" id="PTHR11002">
    <property type="entry name" value="CARBONIC ANHYDRASE"/>
    <property type="match status" value="1"/>
</dbReference>
<reference evidence="5 6" key="2">
    <citation type="submission" date="2016-06" db="EMBL/GenBank/DDBJ databases">
        <authorList>
            <person name="Petersen J."/>
            <person name="Sayavedra L."/>
        </authorList>
    </citation>
    <scope>NUCLEOTIDE SEQUENCE [LARGE SCALE GENOMIC DNA]</scope>
    <source>
        <strain evidence="6">BazSymA</strain>
        <strain evidence="5">BazSymB</strain>
    </source>
</reference>
<dbReference type="SUPFAM" id="SSF53056">
    <property type="entry name" value="beta-carbonic anhydrase, cab"/>
    <property type="match status" value="1"/>
</dbReference>
<name>A0A1H6JZ31_9GAMM</name>
<dbReference type="SMART" id="SM00947">
    <property type="entry name" value="Pro_CA"/>
    <property type="match status" value="1"/>
</dbReference>
<comment type="similarity">
    <text evidence="1">Belongs to the beta-class carbonic anhydrase family.</text>
</comment>
<evidence type="ECO:0000313" key="5">
    <source>
        <dbReference type="Proteomes" id="UP000198559"/>
    </source>
</evidence>
<dbReference type="OrthoDB" id="9797527at2"/>
<sequence>MSIISDKINSTQARRRLVDGNQRFVNGTTFHHRFHAHGCAKDVKEQSPFAVVLGCSDSRVPIETIFDQSFGDLFIIRIAGNIVAPSQMGSIEFAISKFKTALIVVLGHSNCGAINATIDECINKTNLSDGLYSITNRIKPSILPLLKLNLTNNELVDKAVEVNIINSVKQLQSQSPIIKEAIKNNKLEVIAANYSLKSGAVDFLT</sequence>
<feature type="binding site" evidence="2">
    <location>
        <position position="57"/>
    </location>
    <ligand>
        <name>Zn(2+)</name>
        <dbReference type="ChEBI" id="CHEBI:29105"/>
    </ligand>
</feature>
<dbReference type="Proteomes" id="UP000198988">
    <property type="component" value="Unassembled WGS sequence"/>
</dbReference>
<dbReference type="EMBL" id="CDSC02000097">
    <property type="protein sequence ID" value="SEH68078.1"/>
    <property type="molecule type" value="Genomic_DNA"/>
</dbReference>
<dbReference type="AlphaFoldDB" id="A0A1H6JZ31"/>